<comment type="caution">
    <text evidence="2">The sequence shown here is derived from an EMBL/GenBank/DDBJ whole genome shotgun (WGS) entry which is preliminary data.</text>
</comment>
<feature type="domain" description="Spore protein YkvP/CgeB glycosyl transferase-like" evidence="1">
    <location>
        <begin position="277"/>
        <end position="391"/>
    </location>
</feature>
<evidence type="ECO:0000259" key="1">
    <source>
        <dbReference type="Pfam" id="PF13524"/>
    </source>
</evidence>
<dbReference type="SUPFAM" id="SSF53448">
    <property type="entry name" value="Nucleotide-diphospho-sugar transferases"/>
    <property type="match status" value="1"/>
</dbReference>
<proteinExistence type="predicted"/>
<dbReference type="InterPro" id="IPR029044">
    <property type="entry name" value="Nucleotide-diphossugar_trans"/>
</dbReference>
<dbReference type="Proteomes" id="UP000293852">
    <property type="component" value="Unassembled WGS sequence"/>
</dbReference>
<organism evidence="2 3">
    <name type="scientific">Xylanimonas ulmi</name>
    <dbReference type="NCBI Taxonomy" id="228973"/>
    <lineage>
        <taxon>Bacteria</taxon>
        <taxon>Bacillati</taxon>
        <taxon>Actinomycetota</taxon>
        <taxon>Actinomycetes</taxon>
        <taxon>Micrococcales</taxon>
        <taxon>Promicromonosporaceae</taxon>
        <taxon>Xylanimonas</taxon>
    </lineage>
</organism>
<reference evidence="2 3" key="1">
    <citation type="submission" date="2019-02" db="EMBL/GenBank/DDBJ databases">
        <title>Sequencing the genomes of 1000 actinobacteria strains.</title>
        <authorList>
            <person name="Klenk H.-P."/>
        </authorList>
    </citation>
    <scope>NUCLEOTIDE SEQUENCE [LARGE SCALE GENOMIC DNA]</scope>
    <source>
        <strain evidence="2 3">DSM 16932</strain>
    </source>
</reference>
<evidence type="ECO:0000313" key="3">
    <source>
        <dbReference type="Proteomes" id="UP000293852"/>
    </source>
</evidence>
<dbReference type="SUPFAM" id="SSF53756">
    <property type="entry name" value="UDP-Glycosyltransferase/glycogen phosphorylase"/>
    <property type="match status" value="1"/>
</dbReference>
<accession>A0A4Q7M5Y5</accession>
<dbReference type="Pfam" id="PF13524">
    <property type="entry name" value="Glyco_trans_1_2"/>
    <property type="match status" value="1"/>
</dbReference>
<name>A0A4Q7M5Y5_9MICO</name>
<dbReference type="EMBL" id="SGWX01000001">
    <property type="protein sequence ID" value="RZS62062.1"/>
    <property type="molecule type" value="Genomic_DNA"/>
</dbReference>
<dbReference type="AlphaFoldDB" id="A0A4Q7M5Y5"/>
<gene>
    <name evidence="2" type="ORF">EV386_2379</name>
</gene>
<keyword evidence="3" id="KW-1185">Reference proteome</keyword>
<sequence length="631" mass="70994">MTPVNQRFRAVRTALWHLRHGGLRSSGKHLRRLLEHVGFLRKRLRRETFPVEQRLTFDPWPIPQREPSRAVRVGVILDDFSQMAFGPEWRQVALKRDSWRERLTEGLDLLFVESAWRGNGGDWRGHLQGVEAPSAELRELVEAFRADGVPTVFWNKEDPPHFNGYLATAALFDRVYTTDVECVRRYVEQLGHDRVGVLPFAAQAAIHNPVRTHGGGPTRDVAFAGTYYAHKYPERREQMDALLGGAIDVEGAMKHGLEIFSRVQGLGRNYVFPEPYVWRVMGSLDYPRMLTAYREYKAFLSVNSVVDSPSMCARRIFEIAACGTPVVTTPSAAVGEFFPADEVFVATDRAHAGHLLRAIVRSSELRDRAVHRAQRRIWREHTYASRAQRVLYDVGLSDTAERPRASVTALVSVGHPERLQRVLSTLGGQRDVVLQAILLTRGFEVAEHDLRMQAKDLGVADLVVLSAEHDTPRATCRRRLIQAADGDAVATIDDSDLYGPHYLRDQLDALVYSAADVVGKQAHYAHIEAWDATILRFADKEHQFTDFVLWQTIVARREVARTVPSSALRHREGTGFLQKVVKADGAIYSADRFGFIQVQRGAARAEGVSDAELLAGGEVQWYGRGDAHVFV</sequence>
<evidence type="ECO:0000313" key="2">
    <source>
        <dbReference type="EMBL" id="RZS62062.1"/>
    </source>
</evidence>
<dbReference type="Gene3D" id="3.40.50.2000">
    <property type="entry name" value="Glycogen Phosphorylase B"/>
    <property type="match status" value="1"/>
</dbReference>
<protein>
    <submittedName>
        <fullName evidence="2">Spore maturation protein CgeB</fullName>
    </submittedName>
</protein>
<dbReference type="InterPro" id="IPR055259">
    <property type="entry name" value="YkvP/CgeB_Glyco_trans-like"/>
</dbReference>